<dbReference type="SMART" id="SM00028">
    <property type="entry name" value="TPR"/>
    <property type="match status" value="6"/>
</dbReference>
<evidence type="ECO:0000256" key="6">
    <source>
        <dbReference type="PROSITE-ProRule" id="PRU00339"/>
    </source>
</evidence>
<evidence type="ECO:0000256" key="3">
    <source>
        <dbReference type="ARBA" id="ARBA00022737"/>
    </source>
</evidence>
<dbReference type="KEGG" id="bteq:G4P54_03720"/>
<evidence type="ECO:0000313" key="7">
    <source>
        <dbReference type="EMBL" id="QIW78976.1"/>
    </source>
</evidence>
<proteinExistence type="inferred from homology"/>
<dbReference type="RefSeq" id="WP_167871811.1">
    <property type="nucleotide sequence ID" value="NZ_CP048852.1"/>
</dbReference>
<evidence type="ECO:0000256" key="2">
    <source>
        <dbReference type="ARBA" id="ARBA00022490"/>
    </source>
</evidence>
<evidence type="ECO:0000256" key="4">
    <source>
        <dbReference type="ARBA" id="ARBA00022803"/>
    </source>
</evidence>
<name>A0A6H0WHW6_9BACI</name>
<keyword evidence="2" id="KW-0963">Cytoplasm</keyword>
<dbReference type="SUPFAM" id="SSF48452">
    <property type="entry name" value="TPR-like"/>
    <property type="match status" value="1"/>
</dbReference>
<dbReference type="InterPro" id="IPR011990">
    <property type="entry name" value="TPR-like_helical_dom_sf"/>
</dbReference>
<dbReference type="EMBL" id="CP048852">
    <property type="protein sequence ID" value="QIW78976.1"/>
    <property type="molecule type" value="Genomic_DNA"/>
</dbReference>
<dbReference type="Proteomes" id="UP000501914">
    <property type="component" value="Chromosome"/>
</dbReference>
<dbReference type="Pfam" id="PF18801">
    <property type="entry name" value="RapH_N"/>
    <property type="match status" value="1"/>
</dbReference>
<comment type="similarity">
    <text evidence="5">Belongs to the Rap family.</text>
</comment>
<dbReference type="GO" id="GO:0005737">
    <property type="term" value="C:cytoplasm"/>
    <property type="evidence" value="ECO:0007669"/>
    <property type="project" value="UniProtKB-SubCell"/>
</dbReference>
<comment type="subcellular location">
    <subcellularLocation>
        <location evidence="1">Cytoplasm</location>
    </subcellularLocation>
</comment>
<keyword evidence="3" id="KW-0677">Repeat</keyword>
<evidence type="ECO:0000256" key="1">
    <source>
        <dbReference type="ARBA" id="ARBA00004496"/>
    </source>
</evidence>
<dbReference type="InterPro" id="IPR019734">
    <property type="entry name" value="TPR_rpt"/>
</dbReference>
<dbReference type="Pfam" id="PF13181">
    <property type="entry name" value="TPR_8"/>
    <property type="match status" value="1"/>
</dbReference>
<feature type="repeat" description="TPR" evidence="6">
    <location>
        <begin position="220"/>
        <end position="253"/>
    </location>
</feature>
<evidence type="ECO:0000256" key="5">
    <source>
        <dbReference type="ARBA" id="ARBA00038253"/>
    </source>
</evidence>
<sequence length="380" mass="44713">MSQAIPSSRVGVKINEWYKMIRQFSVPDAEILKAEVEQDIQQMEEDQDLLIYYSLMCFRHQLMLDYLEPGQTYGNRPTVTELLETIETPQKKLTGLLKYYSLFFRGMYEFEQKEYVEAIGFYREAEKELPFVSDEIEKAEFHFKVAEAYYHMKQNHVSMYHILQALDIYQKHPLYSIRTIQSLFVIAGNYDDFKHYEKARPHLETALELAKDIQNDRFTAISLLNIANSYDRSGNDQMAIQYFQKAAKLSRETVTDLLPKVLFGLSWTLCKAGQTQKAFQFIEEGLGRIRTYPKTGSRHFYKKLYLFLQAVYKESIDESKIFDMLAYFEKKNLHAYIEACARSAAAVFESRCHFEYAAVFYRKVLKAQEDIQKGECLYAY</sequence>
<dbReference type="AlphaFoldDB" id="A0A6H0WHW6"/>
<keyword evidence="8" id="KW-1185">Reference proteome</keyword>
<dbReference type="PANTHER" id="PTHR46630:SF1">
    <property type="entry name" value="TETRATRICOPEPTIDE REPEAT PROTEIN 29"/>
    <property type="match status" value="1"/>
</dbReference>
<evidence type="ECO:0000313" key="8">
    <source>
        <dbReference type="Proteomes" id="UP000501914"/>
    </source>
</evidence>
<dbReference type="InterPro" id="IPR051476">
    <property type="entry name" value="Bac_ResReg_Asp_Phosphatase"/>
</dbReference>
<organism evidence="7 8">
    <name type="scientific">Bacillus tequilensis</name>
    <dbReference type="NCBI Taxonomy" id="227866"/>
    <lineage>
        <taxon>Bacteria</taxon>
        <taxon>Bacillati</taxon>
        <taxon>Bacillota</taxon>
        <taxon>Bacilli</taxon>
        <taxon>Bacillales</taxon>
        <taxon>Bacillaceae</taxon>
        <taxon>Bacillus</taxon>
    </lineage>
</organism>
<dbReference type="PROSITE" id="PS50005">
    <property type="entry name" value="TPR"/>
    <property type="match status" value="1"/>
</dbReference>
<protein>
    <submittedName>
        <fullName evidence="7">Tetratricopeptide repeat protein</fullName>
    </submittedName>
</protein>
<dbReference type="Gene3D" id="1.25.40.10">
    <property type="entry name" value="Tetratricopeptide repeat domain"/>
    <property type="match status" value="1"/>
</dbReference>
<dbReference type="PANTHER" id="PTHR46630">
    <property type="entry name" value="TETRATRICOPEPTIDE REPEAT PROTEIN 29"/>
    <property type="match status" value="1"/>
</dbReference>
<keyword evidence="4 6" id="KW-0802">TPR repeat</keyword>
<reference evidence="7 8" key="1">
    <citation type="submission" date="2020-02" db="EMBL/GenBank/DDBJ databases">
        <title>Genome sequencing, annotation and comparative genomic analysis of Bacillus tequilensis EA-CB0015, an effective biological control agent against Pseudocercospora fijiensis in banana plants.</title>
        <authorList>
            <person name="Cuellar-Gaviria T.Z."/>
            <person name="Ju K.-S."/>
            <person name="Villegas-Escobar V."/>
        </authorList>
    </citation>
    <scope>NUCLEOTIDE SEQUENCE [LARGE SCALE GENOMIC DNA]</scope>
    <source>
        <strain evidence="7 8">EA-CB0015</strain>
    </source>
</reference>
<accession>A0A6H0WHW6</accession>
<gene>
    <name evidence="7" type="ORF">G4P54_03720</name>
</gene>